<dbReference type="Gene3D" id="3.40.50.1110">
    <property type="entry name" value="SGNH hydrolase"/>
    <property type="match status" value="1"/>
</dbReference>
<gene>
    <name evidence="2" type="ORF">HU137_11795</name>
</gene>
<dbReference type="Proteomes" id="UP000552241">
    <property type="component" value="Unassembled WGS sequence"/>
</dbReference>
<dbReference type="AlphaFoldDB" id="A0A838ZU01"/>
<sequence length="330" mass="38665">MKFRTELQIPESDQKINHSRKIMGIGSCFVDELGEKLADAKFQVLRNPFGTLFHPLAIENALARIHSFTQYTREEILQYGEIFFSWDHHSAFNRISPEETLDNINAELQKANDFIQQTDVFLLTFGTAWVYQMTEMGIFVANCHKVPQKYFEKYLLDDQQIQTSIRNCFNLILDINPKAQIIVTISPVRHTKDGIVENSLSKSKLISNLFQVASQFENVDYFPAYELMMDDLRDYRFYKEDLVHPNELGVEYIWEKFSQTYFDYLTVDNIKIAGKIKSAMAHRPMNSKTTAYKEFLYKTAKQIESAEFLFPKNSFQKEKLMLQKMIENVD</sequence>
<evidence type="ECO:0000313" key="3">
    <source>
        <dbReference type="Proteomes" id="UP000552241"/>
    </source>
</evidence>
<dbReference type="InterPro" id="IPR036514">
    <property type="entry name" value="SGNH_hydro_sf"/>
</dbReference>
<accession>A0A838ZU01</accession>
<dbReference type="Pfam" id="PF08885">
    <property type="entry name" value="GSCFA"/>
    <property type="match status" value="1"/>
</dbReference>
<reference evidence="2 3" key="1">
    <citation type="submission" date="2020-07" db="EMBL/GenBank/DDBJ databases">
        <title>Moheibacter lacus sp. nov., a member of the family Flavobacteriaceae isolated from freshwater lake sediment.</title>
        <authorList>
            <person name="Liu Y."/>
        </authorList>
    </citation>
    <scope>NUCLEOTIDE SEQUENCE [LARGE SCALE GENOMIC DNA]</scope>
    <source>
        <strain evidence="2 3">BDHS18</strain>
    </source>
</reference>
<organism evidence="2 3">
    <name type="scientific">Moheibacter lacus</name>
    <dbReference type="NCBI Taxonomy" id="2745851"/>
    <lineage>
        <taxon>Bacteria</taxon>
        <taxon>Pseudomonadati</taxon>
        <taxon>Bacteroidota</taxon>
        <taxon>Flavobacteriia</taxon>
        <taxon>Flavobacteriales</taxon>
        <taxon>Weeksellaceae</taxon>
        <taxon>Moheibacter</taxon>
    </lineage>
</organism>
<evidence type="ECO:0000313" key="2">
    <source>
        <dbReference type="EMBL" id="MBA5630457.1"/>
    </source>
</evidence>
<feature type="domain" description="GSCFA" evidence="1">
    <location>
        <begin position="21"/>
        <end position="257"/>
    </location>
</feature>
<proteinExistence type="predicted"/>
<comment type="caution">
    <text evidence="2">The sequence shown here is derived from an EMBL/GenBank/DDBJ whole genome shotgun (WGS) entry which is preliminary data.</text>
</comment>
<keyword evidence="3" id="KW-1185">Reference proteome</keyword>
<dbReference type="InterPro" id="IPR014982">
    <property type="entry name" value="GSCFA"/>
</dbReference>
<dbReference type="GO" id="GO:0016788">
    <property type="term" value="F:hydrolase activity, acting on ester bonds"/>
    <property type="evidence" value="ECO:0007669"/>
    <property type="project" value="UniProtKB-ARBA"/>
</dbReference>
<evidence type="ECO:0000259" key="1">
    <source>
        <dbReference type="Pfam" id="PF08885"/>
    </source>
</evidence>
<dbReference type="EMBL" id="JACDZE010000004">
    <property type="protein sequence ID" value="MBA5630457.1"/>
    <property type="molecule type" value="Genomic_DNA"/>
</dbReference>
<dbReference type="CDD" id="cd00229">
    <property type="entry name" value="SGNH_hydrolase"/>
    <property type="match status" value="1"/>
</dbReference>
<name>A0A838ZU01_9FLAO</name>
<dbReference type="SUPFAM" id="SSF52266">
    <property type="entry name" value="SGNH hydrolase"/>
    <property type="match status" value="1"/>
</dbReference>
<dbReference type="RefSeq" id="WP_182044054.1">
    <property type="nucleotide sequence ID" value="NZ_JACDZE010000004.1"/>
</dbReference>
<protein>
    <submittedName>
        <fullName evidence="2">GSCFA domain-containing protein</fullName>
    </submittedName>
</protein>